<proteinExistence type="inferred from homology"/>
<sequence>VQFWIRGVFLRILIPNSPKTDNRKAFNADDSVQRGSARGRLWLAPVQQFSFSSSSDTLLALAYAAHIKRSGKVELPPWADIVKAAGFKELAPYDAVGTTCELFSCVHIK</sequence>
<dbReference type="GO" id="GO:0003735">
    <property type="term" value="F:structural constituent of ribosome"/>
    <property type="evidence" value="ECO:0007669"/>
    <property type="project" value="InterPro"/>
</dbReference>
<accession>A0A9I9EMU1</accession>
<dbReference type="Pfam" id="PF01090">
    <property type="entry name" value="Ribosomal_S19e"/>
    <property type="match status" value="1"/>
</dbReference>
<dbReference type="Gene3D" id="1.10.10.10">
    <property type="entry name" value="Winged helix-like DNA-binding domain superfamily/Winged helix DNA-binding domain"/>
    <property type="match status" value="1"/>
</dbReference>
<keyword evidence="2" id="KW-0689">Ribosomal protein</keyword>
<dbReference type="GO" id="GO:0005840">
    <property type="term" value="C:ribosome"/>
    <property type="evidence" value="ECO:0007669"/>
    <property type="project" value="UniProtKB-KW"/>
</dbReference>
<organism evidence="4">
    <name type="scientific">Cucumis melo</name>
    <name type="common">Muskmelon</name>
    <dbReference type="NCBI Taxonomy" id="3656"/>
    <lineage>
        <taxon>Eukaryota</taxon>
        <taxon>Viridiplantae</taxon>
        <taxon>Streptophyta</taxon>
        <taxon>Embryophyta</taxon>
        <taxon>Tracheophyta</taxon>
        <taxon>Spermatophyta</taxon>
        <taxon>Magnoliopsida</taxon>
        <taxon>eudicotyledons</taxon>
        <taxon>Gunneridae</taxon>
        <taxon>Pentapetalae</taxon>
        <taxon>rosids</taxon>
        <taxon>fabids</taxon>
        <taxon>Cucurbitales</taxon>
        <taxon>Cucurbitaceae</taxon>
        <taxon>Benincaseae</taxon>
        <taxon>Cucumis</taxon>
    </lineage>
</organism>
<name>A0A9I9EMU1_CUCME</name>
<dbReference type="EnsemblPlants" id="MELO3C035637.2.1">
    <property type="protein sequence ID" value="MELO3C035637.2.1"/>
    <property type="gene ID" value="MELO3C035637.2"/>
</dbReference>
<dbReference type="InterPro" id="IPR001266">
    <property type="entry name" value="Ribosomal_eS19"/>
</dbReference>
<protein>
    <submittedName>
        <fullName evidence="4">Uncharacterized protein</fullName>
    </submittedName>
</protein>
<keyword evidence="3" id="KW-0687">Ribonucleoprotein</keyword>
<dbReference type="InterPro" id="IPR036388">
    <property type="entry name" value="WH-like_DNA-bd_sf"/>
</dbReference>
<evidence type="ECO:0000313" key="4">
    <source>
        <dbReference type="EnsemblPlants" id="MELO3C035637.2.1"/>
    </source>
</evidence>
<dbReference type="InterPro" id="IPR036390">
    <property type="entry name" value="WH_DNA-bd_sf"/>
</dbReference>
<dbReference type="GO" id="GO:0006412">
    <property type="term" value="P:translation"/>
    <property type="evidence" value="ECO:0007669"/>
    <property type="project" value="InterPro"/>
</dbReference>
<dbReference type="AlphaFoldDB" id="A0A9I9EMU1"/>
<dbReference type="Gramene" id="MELO3C035637.2.1">
    <property type="protein sequence ID" value="MELO3C035637.2.1"/>
    <property type="gene ID" value="MELO3C035637.2"/>
</dbReference>
<comment type="similarity">
    <text evidence="1">Belongs to the eukaryotic ribosomal protein eS19 family.</text>
</comment>
<reference evidence="4" key="1">
    <citation type="submission" date="2023-03" db="UniProtKB">
        <authorList>
            <consortium name="EnsemblPlants"/>
        </authorList>
    </citation>
    <scope>IDENTIFICATION</scope>
</reference>
<dbReference type="GO" id="GO:1990904">
    <property type="term" value="C:ribonucleoprotein complex"/>
    <property type="evidence" value="ECO:0007669"/>
    <property type="project" value="UniProtKB-KW"/>
</dbReference>
<dbReference type="SUPFAM" id="SSF46785">
    <property type="entry name" value="Winged helix' DNA-binding domain"/>
    <property type="match status" value="1"/>
</dbReference>
<evidence type="ECO:0000256" key="2">
    <source>
        <dbReference type="ARBA" id="ARBA00022980"/>
    </source>
</evidence>
<evidence type="ECO:0000256" key="1">
    <source>
        <dbReference type="ARBA" id="ARBA00010014"/>
    </source>
</evidence>
<evidence type="ECO:0000256" key="3">
    <source>
        <dbReference type="ARBA" id="ARBA00023274"/>
    </source>
</evidence>